<feature type="region of interest" description="Disordered" evidence="9">
    <location>
        <begin position="1"/>
        <end position="54"/>
    </location>
</feature>
<evidence type="ECO:0000256" key="7">
    <source>
        <dbReference type="ARBA" id="ARBA00023163"/>
    </source>
</evidence>
<evidence type="ECO:0000256" key="2">
    <source>
        <dbReference type="ARBA" id="ARBA00022553"/>
    </source>
</evidence>
<keyword evidence="6" id="KW-0238">DNA-binding</keyword>
<dbReference type="GO" id="GO:0003677">
    <property type="term" value="F:DNA binding"/>
    <property type="evidence" value="ECO:0007669"/>
    <property type="project" value="UniProtKB-KW"/>
</dbReference>
<keyword evidence="4" id="KW-0677">Repeat</keyword>
<dbReference type="InterPro" id="IPR037665">
    <property type="entry name" value="Nucleoporin_S59-like"/>
</dbReference>
<name>A0A0F4GAB3_9PEZI</name>
<comment type="caution">
    <text evidence="10">The sequence shown here is derived from an EMBL/GenBank/DDBJ whole genome shotgun (WGS) entry which is preliminary data.</text>
</comment>
<reference evidence="10 11" key="1">
    <citation type="submission" date="2015-03" db="EMBL/GenBank/DDBJ databases">
        <title>RNA-seq based gene annotation and comparative genomics of four Zymoseptoria species reveal species-specific pathogenicity related genes and transposable element activity.</title>
        <authorList>
            <person name="Grandaubert J."/>
            <person name="Bhattacharyya A."/>
            <person name="Stukenbrock E.H."/>
        </authorList>
    </citation>
    <scope>NUCLEOTIDE SEQUENCE [LARGE SCALE GENOMIC DNA]</scope>
    <source>
        <strain evidence="10 11">Zb18110</strain>
    </source>
</reference>
<keyword evidence="5" id="KW-0862">Zinc</keyword>
<protein>
    <submittedName>
        <fullName evidence="10">Uncharacterized protein</fullName>
    </submittedName>
</protein>
<evidence type="ECO:0000256" key="4">
    <source>
        <dbReference type="ARBA" id="ARBA00022737"/>
    </source>
</evidence>
<dbReference type="EMBL" id="LAFY01004161">
    <property type="protein sequence ID" value="KJX94321.1"/>
    <property type="molecule type" value="Genomic_DNA"/>
</dbReference>
<evidence type="ECO:0000313" key="11">
    <source>
        <dbReference type="Proteomes" id="UP000033647"/>
    </source>
</evidence>
<dbReference type="InterPro" id="IPR035979">
    <property type="entry name" value="RBD_domain_sf"/>
</dbReference>
<dbReference type="PROSITE" id="PS00115">
    <property type="entry name" value="RNA_POL_II_REPEAT"/>
    <property type="match status" value="2"/>
</dbReference>
<sequence length="736" mass="80879">MGDPVDLAFRAKESAPEPIHDKMPAPAMNAAPETKAASDEEAVPNKEAEQDRPRDPLMQWLKYRCKNLDETEAVAASFAIPEMERCGHSKVLMAEFLIRAIRDCTWRERESAMALITSAADLLHDMKGAHDAFIKLGFKHSRYDEMKVEVERLRQVFDNLKYLREAHVLLDQMGSKSPEDIERRSWVTILGASSAYNGTPLWTLAEGSSISKLLHDPNLKLFLFLRRTYLTNGGALDLETLRSEGGPLRDSPVATERSSTIFFTERDGTANQTAHYQSITSQQPYRNKSFEELRFEDYMQGRRYGNTNGQAGSFGQTTGSGRAAFGSNNTSAAPSVQPQSQPPPCSSNDGGSFQGGRGRDGGEYGVVQFGSQDDATTAIMRFQGYSYGGRPLHLDYARYPNPSVTGCQQPPMAKLKSPSPTAKPNMIAPSRSMVAPHGIAPTGKKFSKRIINLEPIFKDFQPIMKPGEKWRLHGVPFITMQSHPDGPTIRALLDTGACITKASKQWLVENYPDASIQPMDKPLVLNGSFGSGTCTEFATVVLLFPVEDAKGAHALARVEEEVHLFGEADRTILIGADIIGSRNIKIDLDERKAWFGSHGFWAPLSKYKRPSTNTLPEPKPPLKRPDPSSGSKDNGPSPYPPLERPVSSPKSPTHMPASPEHRNGCKEDSPVPDAGLERPKSSPKSPTNTPESPVYSPTSPTYFPTSPKYSTARPTYSSTCPTYSPTSPTYTPGVQN</sequence>
<evidence type="ECO:0000256" key="1">
    <source>
        <dbReference type="ARBA" id="ARBA00004123"/>
    </source>
</evidence>
<dbReference type="GO" id="GO:0046872">
    <property type="term" value="F:metal ion binding"/>
    <property type="evidence" value="ECO:0007669"/>
    <property type="project" value="UniProtKB-KW"/>
</dbReference>
<dbReference type="GO" id="GO:0000973">
    <property type="term" value="P:post-transcriptional tethering of RNA polymerase II gene DNA at nuclear periphery"/>
    <property type="evidence" value="ECO:0007669"/>
    <property type="project" value="TreeGrafter"/>
</dbReference>
<keyword evidence="8" id="KW-0539">Nucleus</keyword>
<dbReference type="GO" id="GO:0044614">
    <property type="term" value="C:nuclear pore cytoplasmic filaments"/>
    <property type="evidence" value="ECO:0007669"/>
    <property type="project" value="TreeGrafter"/>
</dbReference>
<feature type="compositionally biased region" description="Polar residues" evidence="9">
    <location>
        <begin position="305"/>
        <end position="330"/>
    </location>
</feature>
<dbReference type="AlphaFoldDB" id="A0A0F4GAB3"/>
<evidence type="ECO:0000313" key="10">
    <source>
        <dbReference type="EMBL" id="KJX94321.1"/>
    </source>
</evidence>
<comment type="subcellular location">
    <subcellularLocation>
        <location evidence="1">Nucleus</location>
    </subcellularLocation>
</comment>
<feature type="compositionally biased region" description="Basic and acidic residues" evidence="9">
    <location>
        <begin position="9"/>
        <end position="23"/>
    </location>
</feature>
<keyword evidence="3" id="KW-0479">Metal-binding</keyword>
<evidence type="ECO:0000256" key="9">
    <source>
        <dbReference type="SAM" id="MobiDB-lite"/>
    </source>
</evidence>
<feature type="region of interest" description="Disordered" evidence="9">
    <location>
        <begin position="302"/>
        <end position="364"/>
    </location>
</feature>
<feature type="compositionally biased region" description="Low complexity" evidence="9">
    <location>
        <begin position="682"/>
        <end position="736"/>
    </location>
</feature>
<dbReference type="STRING" id="1047168.A0A0F4GAB3"/>
<feature type="region of interest" description="Disordered" evidence="9">
    <location>
        <begin position="405"/>
        <end position="429"/>
    </location>
</feature>
<keyword evidence="2" id="KW-0597">Phosphoprotein</keyword>
<dbReference type="GO" id="GO:0034398">
    <property type="term" value="P:telomere tethering at nuclear periphery"/>
    <property type="evidence" value="ECO:0007669"/>
    <property type="project" value="TreeGrafter"/>
</dbReference>
<dbReference type="Proteomes" id="UP000033647">
    <property type="component" value="Unassembled WGS sequence"/>
</dbReference>
<dbReference type="InterPro" id="IPR012677">
    <property type="entry name" value="Nucleotide-bd_a/b_plait_sf"/>
</dbReference>
<dbReference type="PANTHER" id="PTHR23198">
    <property type="entry name" value="NUCLEOPORIN"/>
    <property type="match status" value="1"/>
</dbReference>
<dbReference type="GO" id="GO:0008139">
    <property type="term" value="F:nuclear localization sequence binding"/>
    <property type="evidence" value="ECO:0007669"/>
    <property type="project" value="TreeGrafter"/>
</dbReference>
<organism evidence="10 11">
    <name type="scientific">Zymoseptoria brevis</name>
    <dbReference type="NCBI Taxonomy" id="1047168"/>
    <lineage>
        <taxon>Eukaryota</taxon>
        <taxon>Fungi</taxon>
        <taxon>Dikarya</taxon>
        <taxon>Ascomycota</taxon>
        <taxon>Pezizomycotina</taxon>
        <taxon>Dothideomycetes</taxon>
        <taxon>Dothideomycetidae</taxon>
        <taxon>Mycosphaerellales</taxon>
        <taxon>Mycosphaerellaceae</taxon>
        <taxon>Zymoseptoria</taxon>
    </lineage>
</organism>
<dbReference type="Gene3D" id="1.10.10.2360">
    <property type="match status" value="1"/>
</dbReference>
<dbReference type="OrthoDB" id="9977870at2759"/>
<proteinExistence type="predicted"/>
<dbReference type="GO" id="GO:0003723">
    <property type="term" value="F:RNA binding"/>
    <property type="evidence" value="ECO:0007669"/>
    <property type="project" value="TreeGrafter"/>
</dbReference>
<dbReference type="GO" id="GO:0006366">
    <property type="term" value="P:transcription by RNA polymerase II"/>
    <property type="evidence" value="ECO:0007669"/>
    <property type="project" value="InterPro"/>
</dbReference>
<evidence type="ECO:0000256" key="3">
    <source>
        <dbReference type="ARBA" id="ARBA00022723"/>
    </source>
</evidence>
<dbReference type="GO" id="GO:0006405">
    <property type="term" value="P:RNA export from nucleus"/>
    <property type="evidence" value="ECO:0007669"/>
    <property type="project" value="TreeGrafter"/>
</dbReference>
<dbReference type="InterPro" id="IPR000684">
    <property type="entry name" value="RNA_pol_II_repeat_euk"/>
</dbReference>
<dbReference type="GO" id="GO:0017056">
    <property type="term" value="F:structural constituent of nuclear pore"/>
    <property type="evidence" value="ECO:0007669"/>
    <property type="project" value="TreeGrafter"/>
</dbReference>
<keyword evidence="7" id="KW-0804">Transcription</keyword>
<accession>A0A0F4GAB3</accession>
<dbReference type="Gene3D" id="3.30.70.330">
    <property type="match status" value="1"/>
</dbReference>
<dbReference type="SUPFAM" id="SSF54928">
    <property type="entry name" value="RNA-binding domain, RBD"/>
    <property type="match status" value="1"/>
</dbReference>
<evidence type="ECO:0000256" key="5">
    <source>
        <dbReference type="ARBA" id="ARBA00022833"/>
    </source>
</evidence>
<dbReference type="GO" id="GO:0006606">
    <property type="term" value="P:protein import into nucleus"/>
    <property type="evidence" value="ECO:0007669"/>
    <property type="project" value="TreeGrafter"/>
</dbReference>
<gene>
    <name evidence="10" type="ORF">TI39_contig4202g00009</name>
</gene>
<evidence type="ECO:0000256" key="8">
    <source>
        <dbReference type="ARBA" id="ARBA00023242"/>
    </source>
</evidence>
<feature type="region of interest" description="Disordered" evidence="9">
    <location>
        <begin position="606"/>
        <end position="736"/>
    </location>
</feature>
<keyword evidence="11" id="KW-1185">Reference proteome</keyword>
<dbReference type="PANTHER" id="PTHR23198:SF6">
    <property type="entry name" value="NUCLEAR PORE COMPLEX PROTEIN NUP98-NUP96"/>
    <property type="match status" value="1"/>
</dbReference>
<feature type="compositionally biased region" description="Basic and acidic residues" evidence="9">
    <location>
        <begin position="659"/>
        <end position="680"/>
    </location>
</feature>
<feature type="compositionally biased region" description="Basic and acidic residues" evidence="9">
    <location>
        <begin position="43"/>
        <end position="54"/>
    </location>
</feature>
<evidence type="ECO:0000256" key="6">
    <source>
        <dbReference type="ARBA" id="ARBA00023125"/>
    </source>
</evidence>